<dbReference type="EMBL" id="CM039178">
    <property type="protein sequence ID" value="KAH9678607.1"/>
    <property type="molecule type" value="Genomic_DNA"/>
</dbReference>
<keyword evidence="2" id="KW-1185">Reference proteome</keyword>
<organism evidence="1 2">
    <name type="scientific">Citrus sinensis</name>
    <name type="common">Sweet orange</name>
    <name type="synonym">Citrus aurantium var. sinensis</name>
    <dbReference type="NCBI Taxonomy" id="2711"/>
    <lineage>
        <taxon>Eukaryota</taxon>
        <taxon>Viridiplantae</taxon>
        <taxon>Streptophyta</taxon>
        <taxon>Embryophyta</taxon>
        <taxon>Tracheophyta</taxon>
        <taxon>Spermatophyta</taxon>
        <taxon>Magnoliopsida</taxon>
        <taxon>eudicotyledons</taxon>
        <taxon>Gunneridae</taxon>
        <taxon>Pentapetalae</taxon>
        <taxon>rosids</taxon>
        <taxon>malvids</taxon>
        <taxon>Sapindales</taxon>
        <taxon>Rutaceae</taxon>
        <taxon>Aurantioideae</taxon>
        <taxon>Citrus</taxon>
    </lineage>
</organism>
<proteinExistence type="predicted"/>
<comment type="caution">
    <text evidence="1">The sequence shown here is derived from an EMBL/GenBank/DDBJ whole genome shotgun (WGS) entry which is preliminary data.</text>
</comment>
<evidence type="ECO:0000313" key="1">
    <source>
        <dbReference type="EMBL" id="KAH9678607.1"/>
    </source>
</evidence>
<sequence>MATSIASQLQAIKSLVLADEEPLKRPFTRPSILFNPKEAADIDIDTILNIALSGLEVLTSVDGRFRDYKNDLFSHKSKDLDRELMGIEENNKINATISSYLRLLSGHLQLPASLKTLEYLIRRYKIHVYNTEELISCALPYHDTHAFVRIVQLLNLGNNKWKFLEGVKVSGAPPPRTVIVQQCIRDMGVLEVLCNYASPTKKFLPSRPTINFCTAVVVEALGSVTTVDSDAVKRILPFVVSGLQPGTKGGSDHKAGALMIVALLANKVALSPKLVKSLIRSIAEIAREDVKESTDLQWFRLSLMALINLVQLQPVDMFPKKALDILKEIRDIAELLLGLSQEFNIDRFLSVLLESLVDYCSSDELCHLTLISIIEKVPMKNLVGHVVSNILFSCLRLSQKDSNSTSSGSWAKRTLVAINAKYPFELRGAVRKFLEETKVKSKKEDTGFEILSKVLDGNIDVSEAIPDSKIWFALHHPKAEVRRATLSGLNSSGVLKTKAVDPQRLVTIQDAILHQLHDDDLTVVQAALSIDGLPGMISPSDLLEGLNDVLKRCVIILMSNSSDKLALAGDVAVSCLKIVISSFPGMNDHFKKLSAMIFPLLLILPKTQKTNLKILELAKEQKLPFYHNIAVVSSKRKKSEPGSLSSINMEIVSSLAETFLKHPDEYLSLLTESCRIGHSLALFEACFSVLKSEWEVFKYRFDGSVNEFSAEILSWDCRKFLDQLFDTDIEALNTKLLICIFWRLLEAFILAMPADVLLVGPLPDSLLFSCLLRLLWQVVIFAIVVSCHTFYLVMTVEYIYSLLPQDVNERWYSRLEELFVFFANSRLKHVFKEHRHYLVSKCKVSLVRFLSKFFTEEDVPAAVQIESLHCFTFLCSQADDSLLFELLAEFPSVLIPLASDNQETRVAAMGCIDGLYALWRRFDFSSKKNGSTALWSHFLDDLLGLMVQQKRLILSDKKFLSSFMTSLLSSSCNSLLVPESIGQRFDQQTKDKTIAFILGSALKLSAFGKLMILSLLKGLGSAILHVKDVRSFLSLLLERRSQHYIELHSSSPKLSGNEIRILCLLLESCASLFSLDNHDFNVYLVKALQVEMMSPEDPAVIEPCIAVLQKLSSQFYTGLTTDMQECLFCHLVLLFRHANGAVQDAAREALLRLNIMCSTVGQVLDPILKQESLVIGSAYGKKKKKSDEHQKSNFHADAIYKGENALSFLSSLLDILLLKKDIANRDLLLGPLFKLLGKVFSDGWLQQGAAIAKDEKWIQSSSGICQTISTTLIYIQQKLLIVLEDISASLLHAIPLKDDIVNKVNVKMLVECARSTNDGVTRNHVFSLLSAAAKVLPDKILEHILDILAVIGEATITQVLVLVVDASKKIFEIVQKFQRMFQVFWLKNDSHSRHVFEVLISAIVPCWLSKTDDKDKILQVFVNVLPEVAEHRRQSIVVYLLRTLGECDSLASLFVLLFRSLVSRKGLSYLSNTHASESFASFAQREWEYAFALQICEQYSCGIWLPSLVMMLQKVGIGNLGQEMLMELLCAMELILHKMHDPEFAFKLGSEEDSDNIQRKLEELMEQVVFLLQFVETRKKQMSVPITTRKDLKECMRAVLRSVTKVMNPAAYFKGIVNLLGNADGNVKKKALGLLCETVKDLDMAKPKHKRRRELDPDSNSRWFHLDDSAFESFRKMCSEVVLLVNNSTGESNISLKLTAVSTLEVLANRFASYDSVFNLCLVSVTNSISSRNLALASSCLRTTGALVNVLGLKALAELPLIMENVRKKSREISTYVDVQNESNEDKTQRESLMASVLITLEAVIDKLGGFLNPYLGDITELLVLCPEYLPGSDPKLKVKADAVRRLLTDKIQVRLALPPLLKIYSGAVDAGDSSLVIAFEILGNIISRMDRSSIGGFHGKIFDQCLLALDLRRQHRVSIQDIDIVEKSVISTVISLTMKLTETMFRPLFIRSIEWAESDVEDIGSMKSKSIDRAIVFYSLVNKLAESHRSLFVPYFKYLLEGCVQHLTDARGVNTANSTRKKKKARIQEAGTIKEQNGSLSINHWQLRALVISSLHKCFLYDTASLKFLDSTNFQVLLKPIVSQLAAEPPAGLEEHLNVPTVKEVDDLLVVCIGQMAVTAGTDLLWKPLNHEVLMQTRSEKVRSRILGLRIVKYFVENLKDEYLVLLAETIPFLGELLEDVELPVKSLAQDIIKEMESLSGESLRQYL</sequence>
<evidence type="ECO:0000313" key="2">
    <source>
        <dbReference type="Proteomes" id="UP000829398"/>
    </source>
</evidence>
<accession>A0ACB8HWD0</accession>
<name>A0ACB8HWD0_CITSI</name>
<reference evidence="2" key="1">
    <citation type="journal article" date="2023" name="Hortic. Res.">
        <title>A chromosome-level phased genome enabling allele-level studies in sweet orange: a case study on citrus Huanglongbing tolerance.</title>
        <authorList>
            <person name="Wu B."/>
            <person name="Yu Q."/>
            <person name="Deng Z."/>
            <person name="Duan Y."/>
            <person name="Luo F."/>
            <person name="Gmitter F. Jr."/>
        </authorList>
    </citation>
    <scope>NUCLEOTIDE SEQUENCE [LARGE SCALE GENOMIC DNA]</scope>
    <source>
        <strain evidence="2">cv. Valencia</strain>
    </source>
</reference>
<dbReference type="Proteomes" id="UP000829398">
    <property type="component" value="Chromosome 9"/>
</dbReference>
<gene>
    <name evidence="1" type="ORF">KPL71_025786</name>
</gene>
<protein>
    <submittedName>
        <fullName evidence="1">Uncharacterized protein</fullName>
    </submittedName>
</protein>